<dbReference type="InterPro" id="IPR044068">
    <property type="entry name" value="CB"/>
</dbReference>
<dbReference type="InterPro" id="IPR050090">
    <property type="entry name" value="Tyrosine_recombinase_XerCD"/>
</dbReference>
<dbReference type="InterPro" id="IPR004107">
    <property type="entry name" value="Integrase_SAM-like_N"/>
</dbReference>
<dbReference type="SUPFAM" id="SSF56349">
    <property type="entry name" value="DNA breaking-rejoining enzymes"/>
    <property type="match status" value="1"/>
</dbReference>
<comment type="caution">
    <text evidence="5">The sequence shown here is derived from an EMBL/GenBank/DDBJ whole genome shotgun (WGS) entry which is preliminary data.</text>
</comment>
<accession>A0ABT8UE36</accession>
<dbReference type="Gene3D" id="1.10.443.10">
    <property type="entry name" value="Intergrase catalytic core"/>
    <property type="match status" value="1"/>
</dbReference>
<dbReference type="EMBL" id="JAUMSQ010000051">
    <property type="protein sequence ID" value="MDO3636052.1"/>
    <property type="molecule type" value="Genomic_DNA"/>
</dbReference>
<dbReference type="InterPro" id="IPR011010">
    <property type="entry name" value="DNA_brk_join_enz"/>
</dbReference>
<feature type="domain" description="Core-binding (CB)" evidence="4">
    <location>
        <begin position="45"/>
        <end position="133"/>
    </location>
</feature>
<protein>
    <submittedName>
        <fullName evidence="5">Site-specific integrase</fullName>
    </submittedName>
</protein>
<dbReference type="InterPro" id="IPR010998">
    <property type="entry name" value="Integrase_recombinase_N"/>
</dbReference>
<proteinExistence type="predicted"/>
<dbReference type="PANTHER" id="PTHR30349">
    <property type="entry name" value="PHAGE INTEGRASE-RELATED"/>
    <property type="match status" value="1"/>
</dbReference>
<dbReference type="PANTHER" id="PTHR30349:SF64">
    <property type="entry name" value="PROPHAGE INTEGRASE INTD-RELATED"/>
    <property type="match status" value="1"/>
</dbReference>
<evidence type="ECO:0000256" key="3">
    <source>
        <dbReference type="PROSITE-ProRule" id="PRU01248"/>
    </source>
</evidence>
<dbReference type="InterPro" id="IPR013762">
    <property type="entry name" value="Integrase-like_cat_sf"/>
</dbReference>
<dbReference type="Proteomes" id="UP001168823">
    <property type="component" value="Unassembled WGS sequence"/>
</dbReference>
<name>A0ABT8UE36_9MYCO</name>
<evidence type="ECO:0000256" key="2">
    <source>
        <dbReference type="ARBA" id="ARBA00023172"/>
    </source>
</evidence>
<keyword evidence="2" id="KW-0233">DNA recombination</keyword>
<sequence length="481" mass="53692">MVAFTGDGWETWDVERRPVAPTGMPVLVDSDLCFEDAPGRPRASVAMNRWLRELPSSGATSPATWLRYGRILRDWARFLTEHGIGVFDNRERLRAGLSGYAAYRAVGPVKARFEATTWNQHVSVLASFYRWATAEGYAASEPFSYGVALNSYADKLLLRQKNSATRRVPKPHVSIKYLALDFADFLIRGLAGLDRDGGPSEFRGHHLARNSAVGRLALSTGLRAAEFSSLLVWEIPALPQRPQRFPIPFPVPAGVTKGTKFRTTWIEYDALVEVHRYIELDRAVNVEGSLWKPVHSEPLMVTEPDHRGGRVNGTRVAWASLRPVERRRLVAPGGGSCLLSVCSDGRPFTAWSTVFARTADRIRQQWEPRFPHVSPHRLRHTFAMKTMERLVGGYYAQLAQAVKDTDADNALAFYLSKADPMMVLRDLLGHSSVLTTEKYLRRLDTTRIFRESYAAAGSHHGLIADSAADDEAAAEFAEEAD</sequence>
<evidence type="ECO:0000259" key="4">
    <source>
        <dbReference type="PROSITE" id="PS51900"/>
    </source>
</evidence>
<evidence type="ECO:0000313" key="5">
    <source>
        <dbReference type="EMBL" id="MDO3636052.1"/>
    </source>
</evidence>
<evidence type="ECO:0000256" key="1">
    <source>
        <dbReference type="ARBA" id="ARBA00023125"/>
    </source>
</evidence>
<dbReference type="SUPFAM" id="SSF47823">
    <property type="entry name" value="lambda integrase-like, N-terminal domain"/>
    <property type="match status" value="1"/>
</dbReference>
<keyword evidence="6" id="KW-1185">Reference proteome</keyword>
<dbReference type="Gene3D" id="1.10.150.130">
    <property type="match status" value="1"/>
</dbReference>
<dbReference type="RefSeq" id="WP_302913908.1">
    <property type="nucleotide sequence ID" value="NZ_JAUMSQ010000051.1"/>
</dbReference>
<keyword evidence="1 3" id="KW-0238">DNA-binding</keyword>
<evidence type="ECO:0000313" key="6">
    <source>
        <dbReference type="Proteomes" id="UP001168823"/>
    </source>
</evidence>
<reference evidence="5" key="1">
    <citation type="submission" date="2023-07" db="EMBL/GenBank/DDBJ databases">
        <title>Mycolicibacterium sp. nov., a novel bacterial species.</title>
        <authorList>
            <person name="Cao Y."/>
        </authorList>
    </citation>
    <scope>NUCLEOTIDE SEQUENCE</scope>
    <source>
        <strain evidence="5">KC 300</strain>
    </source>
</reference>
<dbReference type="PROSITE" id="PS51900">
    <property type="entry name" value="CB"/>
    <property type="match status" value="1"/>
</dbReference>
<gene>
    <name evidence="5" type="ORF">Q2100_09885</name>
</gene>
<organism evidence="5 6">
    <name type="scientific">Mycolicibacterium arseniciresistens</name>
    <dbReference type="NCBI Taxonomy" id="3062257"/>
    <lineage>
        <taxon>Bacteria</taxon>
        <taxon>Bacillati</taxon>
        <taxon>Actinomycetota</taxon>
        <taxon>Actinomycetes</taxon>
        <taxon>Mycobacteriales</taxon>
        <taxon>Mycobacteriaceae</taxon>
        <taxon>Mycolicibacterium</taxon>
    </lineage>
</organism>
<dbReference type="Pfam" id="PF02899">
    <property type="entry name" value="Phage_int_SAM_1"/>
    <property type="match status" value="1"/>
</dbReference>